<comment type="similarity">
    <text evidence="1 2">Belongs to the Dps family.</text>
</comment>
<dbReference type="InterPro" id="IPR009078">
    <property type="entry name" value="Ferritin-like_SF"/>
</dbReference>
<dbReference type="KEGG" id="sns:VC03_01855"/>
<dbReference type="EMBL" id="CP011280">
    <property type="protein sequence ID" value="AKC95310.1"/>
    <property type="molecule type" value="Genomic_DNA"/>
</dbReference>
<dbReference type="Proteomes" id="UP000033103">
    <property type="component" value="Chromosome"/>
</dbReference>
<proteinExistence type="inferred from homology"/>
<dbReference type="Gene3D" id="1.20.1260.10">
    <property type="match status" value="1"/>
</dbReference>
<dbReference type="InterPro" id="IPR008331">
    <property type="entry name" value="Ferritin_DPS_dom"/>
</dbReference>
<sequence>MESKLNQFLADLSVLAKKVQNFHWNITGRGFFSIHAQLDKMYEDLNEVVDEVAERILAIKGRPLSTLKSYLEISKIKEGENKSITIDEALKTLISDFQFIVDEAKEVKVCADKNNDYGTSAMMDEYIIKYEKLLWMLNSFEY</sequence>
<organism evidence="4 5">
    <name type="scientific">Sneathia vaginalis</name>
    <dbReference type="NCBI Taxonomy" id="187101"/>
    <lineage>
        <taxon>Bacteria</taxon>
        <taxon>Fusobacteriati</taxon>
        <taxon>Fusobacteriota</taxon>
        <taxon>Fusobacteriia</taxon>
        <taxon>Fusobacteriales</taxon>
        <taxon>Leptotrichiaceae</taxon>
        <taxon>Sneathia</taxon>
    </lineage>
</organism>
<dbReference type="InterPro" id="IPR002177">
    <property type="entry name" value="DPS_DNA-bd"/>
</dbReference>
<protein>
    <submittedName>
        <fullName evidence="4">Ferritin</fullName>
    </submittedName>
</protein>
<dbReference type="AlphaFoldDB" id="A0A0E3ZAK2"/>
<dbReference type="InterPro" id="IPR012347">
    <property type="entry name" value="Ferritin-like"/>
</dbReference>
<evidence type="ECO:0000256" key="2">
    <source>
        <dbReference type="RuleBase" id="RU003875"/>
    </source>
</evidence>
<gene>
    <name evidence="4" type="ORF">VC03_01855</name>
</gene>
<evidence type="ECO:0000256" key="1">
    <source>
        <dbReference type="ARBA" id="ARBA00009497"/>
    </source>
</evidence>
<dbReference type="GO" id="GO:0008199">
    <property type="term" value="F:ferric iron binding"/>
    <property type="evidence" value="ECO:0007669"/>
    <property type="project" value="InterPro"/>
</dbReference>
<dbReference type="Pfam" id="PF00210">
    <property type="entry name" value="Ferritin"/>
    <property type="match status" value="1"/>
</dbReference>
<evidence type="ECO:0000313" key="5">
    <source>
        <dbReference type="Proteomes" id="UP000033103"/>
    </source>
</evidence>
<dbReference type="PIRSF" id="PIRSF005900">
    <property type="entry name" value="Dps"/>
    <property type="match status" value="1"/>
</dbReference>
<dbReference type="PANTHER" id="PTHR42932">
    <property type="entry name" value="GENERAL STRESS PROTEIN 20U"/>
    <property type="match status" value="1"/>
</dbReference>
<dbReference type="RefSeq" id="WP_046328416.1">
    <property type="nucleotide sequence ID" value="NZ_CP011280.1"/>
</dbReference>
<evidence type="ECO:0000259" key="3">
    <source>
        <dbReference type="Pfam" id="PF00210"/>
    </source>
</evidence>
<dbReference type="PRINTS" id="PR01346">
    <property type="entry name" value="HELNAPAPROT"/>
</dbReference>
<accession>A0A0E3ZAK2</accession>
<dbReference type="SUPFAM" id="SSF47240">
    <property type="entry name" value="Ferritin-like"/>
    <property type="match status" value="1"/>
</dbReference>
<dbReference type="STRING" id="187101.VC03_01855"/>
<reference evidence="4 5" key="1">
    <citation type="journal article" date="2012" name="BMC Genomics">
        <title>Genomic sequence analysis and characterization of Sneathia amnii sp. nov.</title>
        <authorList>
            <consortium name="Vaginal Microbiome Consortium (additional members)"/>
            <person name="Harwich M.D.Jr."/>
            <person name="Serrano M.G."/>
            <person name="Fettweis J.M."/>
            <person name="Alves J.M."/>
            <person name="Reimers M.A."/>
            <person name="Buck G.A."/>
            <person name="Jefferson K.K."/>
        </authorList>
    </citation>
    <scope>NUCLEOTIDE SEQUENCE [LARGE SCALE GENOMIC DNA]</scope>
    <source>
        <strain evidence="4 5">SN35</strain>
    </source>
</reference>
<dbReference type="CDD" id="cd01043">
    <property type="entry name" value="DPS"/>
    <property type="match status" value="1"/>
</dbReference>
<dbReference type="PANTHER" id="PTHR42932:SF1">
    <property type="entry name" value="GENERAL STRESS PROTEIN 20U"/>
    <property type="match status" value="1"/>
</dbReference>
<dbReference type="PATRIC" id="fig|1069640.6.peg.353"/>
<feature type="domain" description="Ferritin/DPS" evidence="3">
    <location>
        <begin position="4"/>
        <end position="139"/>
    </location>
</feature>
<evidence type="ECO:0000313" key="4">
    <source>
        <dbReference type="EMBL" id="AKC95310.1"/>
    </source>
</evidence>
<dbReference type="HOGENOM" id="CLU_098183_2_2_0"/>
<keyword evidence="5" id="KW-1185">Reference proteome</keyword>
<name>A0A0E3ZAK2_9FUSO</name>